<evidence type="ECO:0000256" key="2">
    <source>
        <dbReference type="ARBA" id="ARBA00022737"/>
    </source>
</evidence>
<sequence>MFNVIHGRLGHSVDSFAVIETDHVSLSYGPDDGKQSNSPTTESAKKHMYDEAVNYQEKIRLKEKVADVFATQEGRPPIVDDRAINAEEARQVIHGCWRAHHSEKFWNTLDREEETDFSFDGLNPATIDHYINGICKDKPAFRTGYIRHLMNMKGNTNVYDTILPTKDAALSSSRRLYSRGHNLILFGGFSPTEKQMESCKSKLTASYLLESIWDLKVLSDTCVLSMKDFTSTWKQLTTVGNPDPRAFHASTILYLDFATPVLCIAGGFGRKRQLLDMKIHMLSLIQRKNELKWMTVKTVGDVPEKRYGHTMGQVGPWLTVFGGTNGERMFNDLWVIDIDNGVIIEPLHTTVSMWVKVSIIGLVPQPRCFHASTKIGLEANNPIVIYGGITAEDTSRAYTLRLNKDYEFKWTMLPVAIRCPNEARAFHSMTYMEGHLVISGGEDFRADIPTIQKSLIYSIPTREFQYLEDSLALTGHRSCVVNGVVYHFGGLRNVCSRIYLEPIGSQKGMKDSVEMRAALEHHFLREVIKDLEAENKMNGQGKSDTEICQPDVDPSCLTKKDPPRKRTEATVTKKPDASSDVVEDPIKPKNGRPRRSAAVKCAQSMEEEIAKMKIREQEKANAAEASKSS</sequence>
<keyword evidence="1" id="KW-0880">Kelch repeat</keyword>
<protein>
    <submittedName>
        <fullName evidence="4">Uncharacterized protein</fullName>
    </submittedName>
</protein>
<keyword evidence="5" id="KW-1185">Reference proteome</keyword>
<gene>
    <name evidence="4" type="ORF">BgAZ_300150</name>
</gene>
<dbReference type="Pfam" id="PF24681">
    <property type="entry name" value="Kelch_KLHDC2_KLHL20_DRC7"/>
    <property type="match status" value="1"/>
</dbReference>
<reference evidence="4" key="1">
    <citation type="submission" date="2023-08" db="EMBL/GenBank/DDBJ databases">
        <title>Draft sequence of the Babesia gibsoni genome.</title>
        <authorList>
            <person name="Yamagishi J.Y."/>
            <person name="Xuan X.X."/>
        </authorList>
    </citation>
    <scope>NUCLEOTIDE SEQUENCE</scope>
    <source>
        <strain evidence="4">Azabu</strain>
    </source>
</reference>
<dbReference type="Proteomes" id="UP001230268">
    <property type="component" value="Unassembled WGS sequence"/>
</dbReference>
<accession>A0AAD8LQG9</accession>
<dbReference type="Gene3D" id="2.120.10.80">
    <property type="entry name" value="Kelch-type beta propeller"/>
    <property type="match status" value="2"/>
</dbReference>
<comment type="caution">
    <text evidence="4">The sequence shown here is derived from an EMBL/GenBank/DDBJ whole genome shotgun (WGS) entry which is preliminary data.</text>
</comment>
<evidence type="ECO:0000313" key="4">
    <source>
        <dbReference type="EMBL" id="KAK1442497.1"/>
    </source>
</evidence>
<name>A0AAD8LQG9_BABGI</name>
<dbReference type="AlphaFoldDB" id="A0AAD8LQG9"/>
<dbReference type="EMBL" id="JAVEPI010000003">
    <property type="protein sequence ID" value="KAK1442497.1"/>
    <property type="molecule type" value="Genomic_DNA"/>
</dbReference>
<dbReference type="PANTHER" id="PTHR46093:SF18">
    <property type="entry name" value="FIBRONECTIN TYPE-III DOMAIN-CONTAINING PROTEIN"/>
    <property type="match status" value="1"/>
</dbReference>
<evidence type="ECO:0000313" key="5">
    <source>
        <dbReference type="Proteomes" id="UP001230268"/>
    </source>
</evidence>
<dbReference type="SUPFAM" id="SSF117281">
    <property type="entry name" value="Kelch motif"/>
    <property type="match status" value="1"/>
</dbReference>
<dbReference type="InterPro" id="IPR015915">
    <property type="entry name" value="Kelch-typ_b-propeller"/>
</dbReference>
<feature type="compositionally biased region" description="Basic and acidic residues" evidence="3">
    <location>
        <begin position="558"/>
        <end position="577"/>
    </location>
</feature>
<organism evidence="4 5">
    <name type="scientific">Babesia gibsoni</name>
    <dbReference type="NCBI Taxonomy" id="33632"/>
    <lineage>
        <taxon>Eukaryota</taxon>
        <taxon>Sar</taxon>
        <taxon>Alveolata</taxon>
        <taxon>Apicomplexa</taxon>
        <taxon>Aconoidasida</taxon>
        <taxon>Piroplasmida</taxon>
        <taxon>Babesiidae</taxon>
        <taxon>Babesia</taxon>
    </lineage>
</organism>
<evidence type="ECO:0000256" key="3">
    <source>
        <dbReference type="SAM" id="MobiDB-lite"/>
    </source>
</evidence>
<proteinExistence type="predicted"/>
<feature type="region of interest" description="Disordered" evidence="3">
    <location>
        <begin position="537"/>
        <end position="602"/>
    </location>
</feature>
<evidence type="ECO:0000256" key="1">
    <source>
        <dbReference type="ARBA" id="ARBA00022441"/>
    </source>
</evidence>
<keyword evidence="2" id="KW-0677">Repeat</keyword>
<dbReference type="PANTHER" id="PTHR46093">
    <property type="entry name" value="ACYL-COA-BINDING DOMAIN-CONTAINING PROTEIN 5"/>
    <property type="match status" value="1"/>
</dbReference>